<keyword evidence="4 10" id="KW-0418">Kinase</keyword>
<dbReference type="Proteomes" id="UP000320386">
    <property type="component" value="Chromosome"/>
</dbReference>
<dbReference type="KEGG" id="mcad:Pan265_04650"/>
<evidence type="ECO:0000313" key="10">
    <source>
        <dbReference type="EMBL" id="QDU70637.1"/>
    </source>
</evidence>
<dbReference type="GO" id="GO:0019301">
    <property type="term" value="P:rhamnose catabolic process"/>
    <property type="evidence" value="ECO:0007669"/>
    <property type="project" value="InterPro"/>
</dbReference>
<dbReference type="InterPro" id="IPR018484">
    <property type="entry name" value="FGGY_N"/>
</dbReference>
<dbReference type="OrthoDB" id="9761504at2"/>
<evidence type="ECO:0000256" key="5">
    <source>
        <dbReference type="ARBA" id="ARBA00022840"/>
    </source>
</evidence>
<keyword evidence="6" id="KW-1015">Disulfide bond</keyword>
<evidence type="ECO:0000259" key="8">
    <source>
        <dbReference type="Pfam" id="PF00370"/>
    </source>
</evidence>
<feature type="domain" description="Carbohydrate kinase FGGY N-terminal" evidence="8">
    <location>
        <begin position="6"/>
        <end position="250"/>
    </location>
</feature>
<evidence type="ECO:0000256" key="7">
    <source>
        <dbReference type="ARBA" id="ARBA00023308"/>
    </source>
</evidence>
<dbReference type="GO" id="GO:0005524">
    <property type="term" value="F:ATP binding"/>
    <property type="evidence" value="ECO:0007669"/>
    <property type="project" value="UniProtKB-KW"/>
</dbReference>
<dbReference type="Gene3D" id="3.30.420.40">
    <property type="match status" value="2"/>
</dbReference>
<evidence type="ECO:0000256" key="4">
    <source>
        <dbReference type="ARBA" id="ARBA00022777"/>
    </source>
</evidence>
<dbReference type="GO" id="GO:0006071">
    <property type="term" value="P:glycerol metabolic process"/>
    <property type="evidence" value="ECO:0007669"/>
    <property type="project" value="TreeGrafter"/>
</dbReference>
<name>A0A518BUM6_9BACT</name>
<comment type="similarity">
    <text evidence="1">Belongs to the FGGY kinase family.</text>
</comment>
<gene>
    <name evidence="10" type="primary">rhaB</name>
    <name evidence="10" type="ORF">Pan265_04650</name>
</gene>
<evidence type="ECO:0000256" key="1">
    <source>
        <dbReference type="ARBA" id="ARBA00009156"/>
    </source>
</evidence>
<dbReference type="PANTHER" id="PTHR10196">
    <property type="entry name" value="SUGAR KINASE"/>
    <property type="match status" value="1"/>
</dbReference>
<reference evidence="10 11" key="1">
    <citation type="submission" date="2019-02" db="EMBL/GenBank/DDBJ databases">
        <title>Deep-cultivation of Planctomycetes and their phenomic and genomic characterization uncovers novel biology.</title>
        <authorList>
            <person name="Wiegand S."/>
            <person name="Jogler M."/>
            <person name="Boedeker C."/>
            <person name="Pinto D."/>
            <person name="Vollmers J."/>
            <person name="Rivas-Marin E."/>
            <person name="Kohn T."/>
            <person name="Peeters S.H."/>
            <person name="Heuer A."/>
            <person name="Rast P."/>
            <person name="Oberbeckmann S."/>
            <person name="Bunk B."/>
            <person name="Jeske O."/>
            <person name="Meyerdierks A."/>
            <person name="Storesund J.E."/>
            <person name="Kallscheuer N."/>
            <person name="Luecker S."/>
            <person name="Lage O.M."/>
            <person name="Pohl T."/>
            <person name="Merkel B.J."/>
            <person name="Hornburger P."/>
            <person name="Mueller R.-W."/>
            <person name="Bruemmer F."/>
            <person name="Labrenz M."/>
            <person name="Spormann A.M."/>
            <person name="Op den Camp H."/>
            <person name="Overmann J."/>
            <person name="Amann R."/>
            <person name="Jetten M.S.M."/>
            <person name="Mascher T."/>
            <person name="Medema M.H."/>
            <person name="Devos D.P."/>
            <person name="Kaster A.-K."/>
            <person name="Ovreas L."/>
            <person name="Rohde M."/>
            <person name="Galperin M.Y."/>
            <person name="Jogler C."/>
        </authorList>
    </citation>
    <scope>NUCLEOTIDE SEQUENCE [LARGE SCALE GENOMIC DNA]</scope>
    <source>
        <strain evidence="10 11">Pan265</strain>
    </source>
</reference>
<evidence type="ECO:0000256" key="6">
    <source>
        <dbReference type="ARBA" id="ARBA00023157"/>
    </source>
</evidence>
<dbReference type="Pfam" id="PF00370">
    <property type="entry name" value="FGGY_N"/>
    <property type="match status" value="1"/>
</dbReference>
<dbReference type="Pfam" id="PF02782">
    <property type="entry name" value="FGGY_C"/>
    <property type="match status" value="1"/>
</dbReference>
<sequence>METSVHIAVDLGAESGRVIVGVLSDGKLSLEEVHRFRHLPVPTPAGLCWDFTGLWRSILDGLRAACDYAAEAGLRPESVGVDTWGVDWALVSESGVMLGLPRCYRDPVFADAFERVQGRIGARAIYEATGIQHMPLNSLYQYVSRVEQDDAVFEESCRLMFMPDLFHWLLTGVMTTERTNASTSQMVDVRTGDWSHALLERLGLPTGPLGSMIDAGDTVGTLTASVAQATGLDPSVRVVAPPTHDTASAVAAVPADPGTNWCYLSSGTWSLLGAELDSPCITDASAAAPFTNELGVCGTVRFLKNIGGLWLVQEVRRQLEREGQTFNYIELEDLAAAADPLPTLMPVNDPVFAEPGGMIDKIRAYAAQTSQPVPESIGAVVRCTFESLALEYKATLERLGDVLGRSFDVLHIVGGGGRNILLNEMTTAATGCVMVAGPDEATAMGNLLTQAMGTGHLEDLAAMRRVVNATVSPRRYEPEAGIRGDWSAAAERYASLPACVRN</sequence>
<evidence type="ECO:0000313" key="11">
    <source>
        <dbReference type="Proteomes" id="UP000320386"/>
    </source>
</evidence>
<dbReference type="GO" id="GO:0004370">
    <property type="term" value="F:glycerol kinase activity"/>
    <property type="evidence" value="ECO:0007669"/>
    <property type="project" value="TreeGrafter"/>
</dbReference>
<proteinExistence type="inferred from homology"/>
<dbReference type="GO" id="GO:0005829">
    <property type="term" value="C:cytosol"/>
    <property type="evidence" value="ECO:0007669"/>
    <property type="project" value="TreeGrafter"/>
</dbReference>
<keyword evidence="2 10" id="KW-0808">Transferase</keyword>
<protein>
    <submittedName>
        <fullName evidence="10">Rhamnulokinase</fullName>
        <ecNumber evidence="10">2.7.1.5</ecNumber>
    </submittedName>
</protein>
<dbReference type="EMBL" id="CP036280">
    <property type="protein sequence ID" value="QDU70637.1"/>
    <property type="molecule type" value="Genomic_DNA"/>
</dbReference>
<dbReference type="InterPro" id="IPR043129">
    <property type="entry name" value="ATPase_NBD"/>
</dbReference>
<dbReference type="AlphaFoldDB" id="A0A518BUM6"/>
<evidence type="ECO:0000256" key="2">
    <source>
        <dbReference type="ARBA" id="ARBA00022679"/>
    </source>
</evidence>
<dbReference type="GO" id="GO:0008993">
    <property type="term" value="F:rhamnulokinase activity"/>
    <property type="evidence" value="ECO:0007669"/>
    <property type="project" value="UniProtKB-EC"/>
</dbReference>
<dbReference type="SUPFAM" id="SSF53067">
    <property type="entry name" value="Actin-like ATPase domain"/>
    <property type="match status" value="2"/>
</dbReference>
<dbReference type="RefSeq" id="WP_145444796.1">
    <property type="nucleotide sequence ID" value="NZ_CP036280.1"/>
</dbReference>
<dbReference type="CDD" id="cd07771">
    <property type="entry name" value="ASKHA_NBD_FGGY_RhaB-like"/>
    <property type="match status" value="1"/>
</dbReference>
<organism evidence="10 11">
    <name type="scientific">Mucisphaera calidilacus</name>
    <dbReference type="NCBI Taxonomy" id="2527982"/>
    <lineage>
        <taxon>Bacteria</taxon>
        <taxon>Pseudomonadati</taxon>
        <taxon>Planctomycetota</taxon>
        <taxon>Phycisphaerae</taxon>
        <taxon>Phycisphaerales</taxon>
        <taxon>Phycisphaeraceae</taxon>
        <taxon>Mucisphaera</taxon>
    </lineage>
</organism>
<dbReference type="PANTHER" id="PTHR10196:SF93">
    <property type="entry name" value="L-RHAMNULOKINASE"/>
    <property type="match status" value="1"/>
</dbReference>
<evidence type="ECO:0000256" key="3">
    <source>
        <dbReference type="ARBA" id="ARBA00022741"/>
    </source>
</evidence>
<keyword evidence="3" id="KW-0547">Nucleotide-binding</keyword>
<accession>A0A518BUM6</accession>
<dbReference type="InterPro" id="IPR018485">
    <property type="entry name" value="FGGY_C"/>
</dbReference>
<dbReference type="InterPro" id="IPR013449">
    <property type="entry name" value="Rhamnulokinase"/>
</dbReference>
<feature type="domain" description="Carbohydrate kinase FGGY C-terminal" evidence="9">
    <location>
        <begin position="263"/>
        <end position="452"/>
    </location>
</feature>
<evidence type="ECO:0000259" key="9">
    <source>
        <dbReference type="Pfam" id="PF02782"/>
    </source>
</evidence>
<keyword evidence="5" id="KW-0067">ATP-binding</keyword>
<dbReference type="EC" id="2.7.1.5" evidence="10"/>
<keyword evidence="7" id="KW-0684">Rhamnose metabolism</keyword>
<keyword evidence="11" id="KW-1185">Reference proteome</keyword>